<dbReference type="Gene3D" id="3.40.33.10">
    <property type="entry name" value="CAP"/>
    <property type="match status" value="1"/>
</dbReference>
<name>A0A1E5LI71_9BACI</name>
<dbReference type="PROSITE" id="PS51257">
    <property type="entry name" value="PROKAR_LIPOPROTEIN"/>
    <property type="match status" value="1"/>
</dbReference>
<feature type="signal peptide" evidence="1">
    <location>
        <begin position="1"/>
        <end position="21"/>
    </location>
</feature>
<reference evidence="3 4" key="1">
    <citation type="submission" date="2016-08" db="EMBL/GenBank/DDBJ databases">
        <title>Genome of Bacillus solimangrovi GH2-4.</title>
        <authorList>
            <person name="Lim S."/>
            <person name="Kim B.-C."/>
        </authorList>
    </citation>
    <scope>NUCLEOTIDE SEQUENCE [LARGE SCALE GENOMIC DNA]</scope>
    <source>
        <strain evidence="3 4">GH2-4</strain>
    </source>
</reference>
<keyword evidence="4" id="KW-1185">Reference proteome</keyword>
<dbReference type="InterPro" id="IPR035940">
    <property type="entry name" value="CAP_sf"/>
</dbReference>
<feature type="chain" id="PRO_5038960089" description="SCP domain-containing protein" evidence="1">
    <location>
        <begin position="22"/>
        <end position="245"/>
    </location>
</feature>
<dbReference type="AlphaFoldDB" id="A0A1E5LI71"/>
<dbReference type="EMBL" id="MJEH01000009">
    <property type="protein sequence ID" value="OEH93783.1"/>
    <property type="molecule type" value="Genomic_DNA"/>
</dbReference>
<evidence type="ECO:0000259" key="2">
    <source>
        <dbReference type="Pfam" id="PF00188"/>
    </source>
</evidence>
<comment type="caution">
    <text evidence="3">The sequence shown here is derived from an EMBL/GenBank/DDBJ whole genome shotgun (WGS) entry which is preliminary data.</text>
</comment>
<dbReference type="Pfam" id="PF00188">
    <property type="entry name" value="CAP"/>
    <property type="match status" value="1"/>
</dbReference>
<dbReference type="PANTHER" id="PTHR31157:SF1">
    <property type="entry name" value="SCP DOMAIN-CONTAINING PROTEIN"/>
    <property type="match status" value="1"/>
</dbReference>
<proteinExistence type="predicted"/>
<protein>
    <recommendedName>
        <fullName evidence="2">SCP domain-containing protein</fullName>
    </recommendedName>
</protein>
<feature type="domain" description="SCP" evidence="2">
    <location>
        <begin position="127"/>
        <end position="242"/>
    </location>
</feature>
<dbReference type="Proteomes" id="UP000095209">
    <property type="component" value="Unassembled WGS sequence"/>
</dbReference>
<organism evidence="3 4">
    <name type="scientific">Bacillus solimangrovi</name>
    <dbReference type="NCBI Taxonomy" id="1305675"/>
    <lineage>
        <taxon>Bacteria</taxon>
        <taxon>Bacillati</taxon>
        <taxon>Bacillota</taxon>
        <taxon>Bacilli</taxon>
        <taxon>Bacillales</taxon>
        <taxon>Bacillaceae</taxon>
        <taxon>Bacillus</taxon>
    </lineage>
</organism>
<dbReference type="PANTHER" id="PTHR31157">
    <property type="entry name" value="SCP DOMAIN-CONTAINING PROTEIN"/>
    <property type="match status" value="1"/>
</dbReference>
<accession>A0A1E5LI71</accession>
<keyword evidence="1" id="KW-0732">Signal</keyword>
<gene>
    <name evidence="3" type="ORF">BFG57_11410</name>
</gene>
<sequence>MLKKPFFLISTSAVVMLSLLAGCNTNQQQSMVPSPVTYEQFSTNNTVQTRGDGQYRLFDVGYDTKRYDGQSNQYQVSDRNRQGIQTDRLQHMSTDQLQTREREQTTRRVTHTTQNATMNNYMGRIISLTNRERTRRGLTPLKADPQLSEVAQAKSDDMASKDYLSHTSPTYGTIFQMLTDFGVRYTGAAENISAGQSSPDAAVTNWMKNERFRTNILNPEVTHIGVGYSKDEKMSSYWTQVFIKR</sequence>
<evidence type="ECO:0000313" key="3">
    <source>
        <dbReference type="EMBL" id="OEH93783.1"/>
    </source>
</evidence>
<dbReference type="RefSeq" id="WP_069716212.1">
    <property type="nucleotide sequence ID" value="NZ_MJEH01000009.1"/>
</dbReference>
<dbReference type="SUPFAM" id="SSF55797">
    <property type="entry name" value="PR-1-like"/>
    <property type="match status" value="1"/>
</dbReference>
<evidence type="ECO:0000313" key="4">
    <source>
        <dbReference type="Proteomes" id="UP000095209"/>
    </source>
</evidence>
<dbReference type="CDD" id="cd05379">
    <property type="entry name" value="CAP_bacterial"/>
    <property type="match status" value="1"/>
</dbReference>
<evidence type="ECO:0000256" key="1">
    <source>
        <dbReference type="SAM" id="SignalP"/>
    </source>
</evidence>
<dbReference type="STRING" id="1305675.BFG57_11410"/>
<dbReference type="InterPro" id="IPR014044">
    <property type="entry name" value="CAP_dom"/>
</dbReference>